<dbReference type="InterPro" id="IPR001173">
    <property type="entry name" value="Glyco_trans_2-like"/>
</dbReference>
<evidence type="ECO:0000259" key="1">
    <source>
        <dbReference type="Pfam" id="PF00535"/>
    </source>
</evidence>
<dbReference type="RefSeq" id="WP_219872402.1">
    <property type="nucleotide sequence ID" value="NZ_JAHZIJ010000005.1"/>
</dbReference>
<accession>A0ABS7D5H3</accession>
<proteinExistence type="predicted"/>
<dbReference type="SUPFAM" id="SSF53448">
    <property type="entry name" value="Nucleotide-diphospho-sugar transferases"/>
    <property type="match status" value="2"/>
</dbReference>
<protein>
    <submittedName>
        <fullName evidence="2">Glycosyltransferase</fullName>
        <ecNumber evidence="2">2.4.-.-</ecNumber>
    </submittedName>
</protein>
<dbReference type="Pfam" id="PF00535">
    <property type="entry name" value="Glycos_transf_2"/>
    <property type="match status" value="1"/>
</dbReference>
<dbReference type="EC" id="2.4.-.-" evidence="2"/>
<gene>
    <name evidence="2" type="ORF">K0T92_10475</name>
</gene>
<keyword evidence="2" id="KW-0808">Transferase</keyword>
<dbReference type="Gene3D" id="3.90.550.10">
    <property type="entry name" value="Spore Coat Polysaccharide Biosynthesis Protein SpsA, Chain A"/>
    <property type="match status" value="2"/>
</dbReference>
<feature type="domain" description="Glycosyltransferase 2-like" evidence="1">
    <location>
        <begin position="316"/>
        <end position="450"/>
    </location>
</feature>
<sequence>MPSSPRILIGSPVHQKPAILRENLSALLQLNSGSFQADFMFIDDNRDEQSSEMLRLFARIGDRVIVTPSTGLPDEYVRTEETHYWNEGLIWKVAGFKNDLIIHALQQHYDYLFLLDSDLVIQPDTLSRLIQADKDIVSEVFWTRWQPHASPQPQVWLRDEYEQYERQRGERVSDEEAALRYDQFIAQLKQPGLYEVGGLGACTLISRQALLGGVHYGPISNLSFWGEDRHFCVRAAALGFRLYVDTSCPAYHIYRDSDLAGVEAFLSANSAESSAAEGDDCKAAMFRSQAKTLCAPIPISVSVPSHRSSPKLTLTMIVKNESSRYLRQVLTAHRQYIDEAVIIDDGSTDHTPDLCLELLEGVPVRLIRNSDSKFGNEVELRKQQWQETVKSEPQWILNLDADEIFENRFREALPAMLNNSDTDLYCFRLFDFWNDTHYRDDRYWRAHLTYRPFLFRYRPGFPYQWKETPQHCGRFPDNIFQLPHQLSELRLKHLGWANADSRLLKFKRYMELDPEARYGWREQVLSILDKNPRLIEWVE</sequence>
<evidence type="ECO:0000313" key="2">
    <source>
        <dbReference type="EMBL" id="MBW7475173.1"/>
    </source>
</evidence>
<dbReference type="EMBL" id="JAHZIJ010000005">
    <property type="protein sequence ID" value="MBW7475173.1"/>
    <property type="molecule type" value="Genomic_DNA"/>
</dbReference>
<dbReference type="InterPro" id="IPR050834">
    <property type="entry name" value="Glycosyltransf_2"/>
</dbReference>
<comment type="caution">
    <text evidence="2">The sequence shown here is derived from an EMBL/GenBank/DDBJ whole genome shotgun (WGS) entry which is preliminary data.</text>
</comment>
<keyword evidence="3" id="KW-1185">Reference proteome</keyword>
<dbReference type="PANTHER" id="PTHR43685:SF2">
    <property type="entry name" value="GLYCOSYLTRANSFERASE 2-LIKE DOMAIN-CONTAINING PROTEIN"/>
    <property type="match status" value="1"/>
</dbReference>
<name>A0ABS7D5H3_9BACL</name>
<dbReference type="Proteomes" id="UP000812277">
    <property type="component" value="Unassembled WGS sequence"/>
</dbReference>
<dbReference type="PANTHER" id="PTHR43685">
    <property type="entry name" value="GLYCOSYLTRANSFERASE"/>
    <property type="match status" value="1"/>
</dbReference>
<dbReference type="GO" id="GO:0016757">
    <property type="term" value="F:glycosyltransferase activity"/>
    <property type="evidence" value="ECO:0007669"/>
    <property type="project" value="UniProtKB-KW"/>
</dbReference>
<organism evidence="2 3">
    <name type="scientific">Paenibacillus oenotherae</name>
    <dbReference type="NCBI Taxonomy" id="1435645"/>
    <lineage>
        <taxon>Bacteria</taxon>
        <taxon>Bacillati</taxon>
        <taxon>Bacillota</taxon>
        <taxon>Bacilli</taxon>
        <taxon>Bacillales</taxon>
        <taxon>Paenibacillaceae</taxon>
        <taxon>Paenibacillus</taxon>
    </lineage>
</organism>
<dbReference type="InterPro" id="IPR029044">
    <property type="entry name" value="Nucleotide-diphossugar_trans"/>
</dbReference>
<evidence type="ECO:0000313" key="3">
    <source>
        <dbReference type="Proteomes" id="UP000812277"/>
    </source>
</evidence>
<keyword evidence="2" id="KW-0328">Glycosyltransferase</keyword>
<reference evidence="2 3" key="1">
    <citation type="submission" date="2021-07" db="EMBL/GenBank/DDBJ databases">
        <title>Paenibacillus radiodurans sp. nov., isolated from the southeastern edge of Tengger Desert.</title>
        <authorList>
            <person name="Zhang G."/>
        </authorList>
    </citation>
    <scope>NUCLEOTIDE SEQUENCE [LARGE SCALE GENOMIC DNA]</scope>
    <source>
        <strain evidence="2 3">DT7-4</strain>
    </source>
</reference>